<dbReference type="EMBL" id="SGXF01000007">
    <property type="protein sequence ID" value="RZS92794.1"/>
    <property type="molecule type" value="Genomic_DNA"/>
</dbReference>
<dbReference type="RefSeq" id="WP_130436113.1">
    <property type="nucleotide sequence ID" value="NZ_SGXF01000007.1"/>
</dbReference>
<organism evidence="5 6">
    <name type="scientific">Cuneatibacter caecimuris</name>
    <dbReference type="NCBI Taxonomy" id="1796618"/>
    <lineage>
        <taxon>Bacteria</taxon>
        <taxon>Bacillati</taxon>
        <taxon>Bacillota</taxon>
        <taxon>Clostridia</taxon>
        <taxon>Lachnospirales</taxon>
        <taxon>Lachnospiraceae</taxon>
        <taxon>Cuneatibacter</taxon>
    </lineage>
</organism>
<dbReference type="Gene3D" id="3.90.1150.10">
    <property type="entry name" value="Aspartate Aminotransferase, domain 1"/>
    <property type="match status" value="1"/>
</dbReference>
<dbReference type="PANTHER" id="PTHR48097:SF5">
    <property type="entry name" value="LOW SPECIFICITY L-THREONINE ALDOLASE"/>
    <property type="match status" value="1"/>
</dbReference>
<dbReference type="PANTHER" id="PTHR48097">
    <property type="entry name" value="L-THREONINE ALDOLASE-RELATED"/>
    <property type="match status" value="1"/>
</dbReference>
<dbReference type="Pfam" id="PF01212">
    <property type="entry name" value="Beta_elim_lyase"/>
    <property type="match status" value="1"/>
</dbReference>
<comment type="cofactor">
    <cofactor evidence="1">
        <name>pyridoxal 5'-phosphate</name>
        <dbReference type="ChEBI" id="CHEBI:597326"/>
    </cofactor>
</comment>
<dbReference type="AlphaFoldDB" id="A0A4Q7NZM1"/>
<feature type="domain" description="Aromatic amino acid beta-eliminating lyase/threonine aldolase" evidence="4">
    <location>
        <begin position="19"/>
        <end position="286"/>
    </location>
</feature>
<keyword evidence="6" id="KW-1185">Reference proteome</keyword>
<sequence>MIKYSFENDYSEGAHPRILEALAESNLKQRTGYGLDDECAEASEKIREIFGCPGAQVHFLVGGTQTNMTAIAAALRPHHAVIAAETGHINVHETGAIEATGHKVLTVRTEDGKLCPADIETVAALHTDEHMVQPRLVYISDSTEVGTIYHKKELKALSDACRRLGLLLFLDGARLGAAFACAENDLRPEDLPELCDMFYIGGTKNGALFGEALVLVNPALFEDFRWMIKQKGGMLAKGWLLGLQFKLLFTDGLYWELAAHAEKQAAEIRDGLKELGVEFRWDSPTNQLFPIFNEEQVEKLSENFRMTEMDCLDGNRRVVRLVTSWSTKPEAAEEFLRAVRNVTGY</sequence>
<dbReference type="GO" id="GO:0006520">
    <property type="term" value="P:amino acid metabolic process"/>
    <property type="evidence" value="ECO:0007669"/>
    <property type="project" value="InterPro"/>
</dbReference>
<proteinExistence type="inferred from homology"/>
<dbReference type="InterPro" id="IPR001597">
    <property type="entry name" value="ArAA_b-elim_lyase/Thr_aldolase"/>
</dbReference>
<name>A0A4Q7NZM1_9FIRM</name>
<gene>
    <name evidence="5" type="ORF">EV209_2865</name>
</gene>
<dbReference type="Gene3D" id="3.40.640.10">
    <property type="entry name" value="Type I PLP-dependent aspartate aminotransferase-like (Major domain)"/>
    <property type="match status" value="1"/>
</dbReference>
<evidence type="ECO:0000256" key="3">
    <source>
        <dbReference type="ARBA" id="ARBA00022898"/>
    </source>
</evidence>
<accession>A0A4Q7NZM1</accession>
<protein>
    <submittedName>
        <fullName evidence="5">L-threonine aldolase</fullName>
    </submittedName>
</protein>
<dbReference type="InterPro" id="IPR015421">
    <property type="entry name" value="PyrdxlP-dep_Trfase_major"/>
</dbReference>
<dbReference type="InterPro" id="IPR015424">
    <property type="entry name" value="PyrdxlP-dep_Trfase"/>
</dbReference>
<evidence type="ECO:0000259" key="4">
    <source>
        <dbReference type="Pfam" id="PF01212"/>
    </source>
</evidence>
<comment type="similarity">
    <text evidence="2">Belongs to the threonine aldolase family.</text>
</comment>
<reference evidence="5 6" key="1">
    <citation type="submission" date="2019-02" db="EMBL/GenBank/DDBJ databases">
        <title>Genomic Encyclopedia of Type Strains, Phase IV (KMG-IV): sequencing the most valuable type-strain genomes for metagenomic binning, comparative biology and taxonomic classification.</title>
        <authorList>
            <person name="Goeker M."/>
        </authorList>
    </citation>
    <scope>NUCLEOTIDE SEQUENCE [LARGE SCALE GENOMIC DNA]</scope>
    <source>
        <strain evidence="5 6">DSM 29486</strain>
    </source>
</reference>
<keyword evidence="3" id="KW-0663">Pyridoxal phosphate</keyword>
<evidence type="ECO:0000256" key="2">
    <source>
        <dbReference type="ARBA" id="ARBA00006966"/>
    </source>
</evidence>
<dbReference type="OrthoDB" id="9774495at2"/>
<dbReference type="GO" id="GO:0016829">
    <property type="term" value="F:lyase activity"/>
    <property type="evidence" value="ECO:0007669"/>
    <property type="project" value="InterPro"/>
</dbReference>
<dbReference type="InterPro" id="IPR015422">
    <property type="entry name" value="PyrdxlP-dep_Trfase_small"/>
</dbReference>
<evidence type="ECO:0000313" key="5">
    <source>
        <dbReference type="EMBL" id="RZS92794.1"/>
    </source>
</evidence>
<evidence type="ECO:0000313" key="6">
    <source>
        <dbReference type="Proteomes" id="UP000292927"/>
    </source>
</evidence>
<comment type="caution">
    <text evidence="5">The sequence shown here is derived from an EMBL/GenBank/DDBJ whole genome shotgun (WGS) entry which is preliminary data.</text>
</comment>
<dbReference type="Proteomes" id="UP000292927">
    <property type="component" value="Unassembled WGS sequence"/>
</dbReference>
<evidence type="ECO:0000256" key="1">
    <source>
        <dbReference type="ARBA" id="ARBA00001933"/>
    </source>
</evidence>
<dbReference type="SUPFAM" id="SSF53383">
    <property type="entry name" value="PLP-dependent transferases"/>
    <property type="match status" value="1"/>
</dbReference>